<dbReference type="GeneID" id="34465814"/>
<reference evidence="3" key="1">
    <citation type="journal article" date="2017" name="Genome Biol.">
        <title>Comparative genomics reveals high biological diversity and specific adaptations in the industrially and medically important fungal genus Aspergillus.</title>
        <authorList>
            <person name="de Vries R.P."/>
            <person name="Riley R."/>
            <person name="Wiebenga A."/>
            <person name="Aguilar-Osorio G."/>
            <person name="Amillis S."/>
            <person name="Uchima C.A."/>
            <person name="Anderluh G."/>
            <person name="Asadollahi M."/>
            <person name="Askin M."/>
            <person name="Barry K."/>
            <person name="Battaglia E."/>
            <person name="Bayram O."/>
            <person name="Benocci T."/>
            <person name="Braus-Stromeyer S.A."/>
            <person name="Caldana C."/>
            <person name="Canovas D."/>
            <person name="Cerqueira G.C."/>
            <person name="Chen F."/>
            <person name="Chen W."/>
            <person name="Choi C."/>
            <person name="Clum A."/>
            <person name="Dos Santos R.A."/>
            <person name="Damasio A.R."/>
            <person name="Diallinas G."/>
            <person name="Emri T."/>
            <person name="Fekete E."/>
            <person name="Flipphi M."/>
            <person name="Freyberg S."/>
            <person name="Gallo A."/>
            <person name="Gournas C."/>
            <person name="Habgood R."/>
            <person name="Hainaut M."/>
            <person name="Harispe M.L."/>
            <person name="Henrissat B."/>
            <person name="Hilden K.S."/>
            <person name="Hope R."/>
            <person name="Hossain A."/>
            <person name="Karabika E."/>
            <person name="Karaffa L."/>
            <person name="Karanyi Z."/>
            <person name="Krasevec N."/>
            <person name="Kuo A."/>
            <person name="Kusch H."/>
            <person name="LaButti K."/>
            <person name="Lagendijk E.L."/>
            <person name="Lapidus A."/>
            <person name="Levasseur A."/>
            <person name="Lindquist E."/>
            <person name="Lipzen A."/>
            <person name="Logrieco A.F."/>
            <person name="MacCabe A."/>
            <person name="Maekelae M.R."/>
            <person name="Malavazi I."/>
            <person name="Melin P."/>
            <person name="Meyer V."/>
            <person name="Mielnichuk N."/>
            <person name="Miskei M."/>
            <person name="Molnar A.P."/>
            <person name="Mule G."/>
            <person name="Ngan C.Y."/>
            <person name="Orejas M."/>
            <person name="Orosz E."/>
            <person name="Ouedraogo J.P."/>
            <person name="Overkamp K.M."/>
            <person name="Park H.-S."/>
            <person name="Perrone G."/>
            <person name="Piumi F."/>
            <person name="Punt P.J."/>
            <person name="Ram A.F."/>
            <person name="Ramon A."/>
            <person name="Rauscher S."/>
            <person name="Record E."/>
            <person name="Riano-Pachon D.M."/>
            <person name="Robert V."/>
            <person name="Roehrig J."/>
            <person name="Ruller R."/>
            <person name="Salamov A."/>
            <person name="Salih N.S."/>
            <person name="Samson R.A."/>
            <person name="Sandor E."/>
            <person name="Sanguinetti M."/>
            <person name="Schuetze T."/>
            <person name="Sepcic K."/>
            <person name="Shelest E."/>
            <person name="Sherlock G."/>
            <person name="Sophianopoulou V."/>
            <person name="Squina F.M."/>
            <person name="Sun H."/>
            <person name="Susca A."/>
            <person name="Todd R.B."/>
            <person name="Tsang A."/>
            <person name="Unkles S.E."/>
            <person name="van de Wiele N."/>
            <person name="van Rossen-Uffink D."/>
            <person name="Oliveira J.V."/>
            <person name="Vesth T.C."/>
            <person name="Visser J."/>
            <person name="Yu J.-H."/>
            <person name="Zhou M."/>
            <person name="Andersen M.R."/>
            <person name="Archer D.B."/>
            <person name="Baker S.E."/>
            <person name="Benoit I."/>
            <person name="Brakhage A.A."/>
            <person name="Braus G.H."/>
            <person name="Fischer R."/>
            <person name="Frisvad J.C."/>
            <person name="Goldman G.H."/>
            <person name="Houbraken J."/>
            <person name="Oakley B."/>
            <person name="Pocsi I."/>
            <person name="Scazzocchio C."/>
            <person name="Seiboth B."/>
            <person name="vanKuyk P.A."/>
            <person name="Wortman J."/>
            <person name="Dyer P.S."/>
            <person name="Grigoriev I.V."/>
        </authorList>
    </citation>
    <scope>NUCLEOTIDE SEQUENCE [LARGE SCALE GENOMIC DNA]</scope>
    <source>
        <strain evidence="3">CBS 516.65</strain>
    </source>
</reference>
<dbReference type="Proteomes" id="UP000184300">
    <property type="component" value="Unassembled WGS sequence"/>
</dbReference>
<dbReference type="AlphaFoldDB" id="A0A1L9VWT9"/>
<keyword evidence="3" id="KW-1185">Reference proteome</keyword>
<evidence type="ECO:0000256" key="1">
    <source>
        <dbReference type="ARBA" id="ARBA00023002"/>
    </source>
</evidence>
<gene>
    <name evidence="2" type="ORF">ASPGLDRAFT_71432</name>
</gene>
<keyword evidence="1" id="KW-0560">Oxidoreductase</keyword>
<sequence>MTKITSDLLTVNHHLYHTRWKSTFHNHIVHHLLALWALGASPAEIQDMWDYNTPYQSSIERDLVPGIKGLDLNDPVTFDKCLGNDDCYAVFLGFFENEVAEKGWQNIVKEYVLKGDERADDILCRLFSDLVHPMIHLGSVIEFQQPSLIAEALAGACVHDNWPKRFLLPTEKYVRSQGIVSSMSLLHVLNSLRGDPEIASGVKATDPFNKIPDGFLQRITDEQLAPYLGLFQVKPTAEDLQAKMADMMQTVVYMRESIDFVLLHCATLCVFYPAILAQDWISDLEKSRLLKATARVGAVMYAGCGSPKLDANRIREDEGHAAKLVRAFYSLEQLPEPPVDFPIRKRDILTIAHMTMDSIEGALEADGPKVAEQIAEAVLQRIGRGGKMVVDNMKRWVFYGGLEGAWDNRPDLKTS</sequence>
<dbReference type="VEuPathDB" id="FungiDB:ASPGLDRAFT_71432"/>
<dbReference type="PANTHER" id="PTHR35870">
    <property type="entry name" value="PROTEIN, PUTATIVE (AFU_ORTHOLOGUE AFUA_5G03330)-RELATED"/>
    <property type="match status" value="1"/>
</dbReference>
<evidence type="ECO:0000313" key="2">
    <source>
        <dbReference type="EMBL" id="OJJ88366.1"/>
    </source>
</evidence>
<dbReference type="EMBL" id="KV878889">
    <property type="protein sequence ID" value="OJJ88366.1"/>
    <property type="molecule type" value="Genomic_DNA"/>
</dbReference>
<dbReference type="PANTHER" id="PTHR35870:SF1">
    <property type="entry name" value="PROTEIN, PUTATIVE (AFU_ORTHOLOGUE AFUA_5G03330)-RELATED"/>
    <property type="match status" value="1"/>
</dbReference>
<dbReference type="RefSeq" id="XP_022405042.1">
    <property type="nucleotide sequence ID" value="XM_022549554.1"/>
</dbReference>
<evidence type="ECO:0008006" key="4">
    <source>
        <dbReference type="Google" id="ProtNLM"/>
    </source>
</evidence>
<proteinExistence type="predicted"/>
<dbReference type="STRING" id="1160497.A0A1L9VWT9"/>
<dbReference type="Pfam" id="PF14027">
    <property type="entry name" value="Questin_oxidase"/>
    <property type="match status" value="1"/>
</dbReference>
<organism evidence="2 3">
    <name type="scientific">Aspergillus glaucus CBS 516.65</name>
    <dbReference type="NCBI Taxonomy" id="1160497"/>
    <lineage>
        <taxon>Eukaryota</taxon>
        <taxon>Fungi</taxon>
        <taxon>Dikarya</taxon>
        <taxon>Ascomycota</taxon>
        <taxon>Pezizomycotina</taxon>
        <taxon>Eurotiomycetes</taxon>
        <taxon>Eurotiomycetidae</taxon>
        <taxon>Eurotiales</taxon>
        <taxon>Aspergillaceae</taxon>
        <taxon>Aspergillus</taxon>
        <taxon>Aspergillus subgen. Aspergillus</taxon>
    </lineage>
</organism>
<accession>A0A1L9VWT9</accession>
<name>A0A1L9VWT9_ASPGL</name>
<dbReference type="InterPro" id="IPR025337">
    <property type="entry name" value="Questin_oxidase-like"/>
</dbReference>
<dbReference type="GO" id="GO:0016491">
    <property type="term" value="F:oxidoreductase activity"/>
    <property type="evidence" value="ECO:0007669"/>
    <property type="project" value="UniProtKB-KW"/>
</dbReference>
<protein>
    <recommendedName>
        <fullName evidence="4">Oxidoreductase AflY</fullName>
    </recommendedName>
</protein>
<dbReference type="OrthoDB" id="10004862at2759"/>
<evidence type="ECO:0000313" key="3">
    <source>
        <dbReference type="Proteomes" id="UP000184300"/>
    </source>
</evidence>